<feature type="region of interest" description="Disordered" evidence="5">
    <location>
        <begin position="143"/>
        <end position="183"/>
    </location>
</feature>
<reference evidence="8" key="1">
    <citation type="submission" date="2022-11" db="UniProtKB">
        <authorList>
            <consortium name="EnsemblMetazoa"/>
        </authorList>
    </citation>
    <scope>IDENTIFICATION</scope>
</reference>
<dbReference type="RefSeq" id="XP_038071296.1">
    <property type="nucleotide sequence ID" value="XM_038215368.1"/>
</dbReference>
<keyword evidence="9" id="KW-1185">Reference proteome</keyword>
<dbReference type="Proteomes" id="UP000887568">
    <property type="component" value="Unplaced"/>
</dbReference>
<feature type="compositionally biased region" description="Low complexity" evidence="5">
    <location>
        <begin position="143"/>
        <end position="153"/>
    </location>
</feature>
<organism evidence="8 9">
    <name type="scientific">Patiria miniata</name>
    <name type="common">Bat star</name>
    <name type="synonym">Asterina miniata</name>
    <dbReference type="NCBI Taxonomy" id="46514"/>
    <lineage>
        <taxon>Eukaryota</taxon>
        <taxon>Metazoa</taxon>
        <taxon>Echinodermata</taxon>
        <taxon>Eleutherozoa</taxon>
        <taxon>Asterozoa</taxon>
        <taxon>Asteroidea</taxon>
        <taxon>Valvatacea</taxon>
        <taxon>Valvatida</taxon>
        <taxon>Asterinidae</taxon>
        <taxon>Patiria</taxon>
    </lineage>
</organism>
<feature type="signal peptide" evidence="7">
    <location>
        <begin position="1"/>
        <end position="24"/>
    </location>
</feature>
<evidence type="ECO:0000313" key="9">
    <source>
        <dbReference type="Proteomes" id="UP000887568"/>
    </source>
</evidence>
<protein>
    <submittedName>
        <fullName evidence="8">Uncharacterized protein</fullName>
    </submittedName>
</protein>
<dbReference type="GO" id="GO:0016020">
    <property type="term" value="C:membrane"/>
    <property type="evidence" value="ECO:0007669"/>
    <property type="project" value="UniProtKB-SubCell"/>
</dbReference>
<keyword evidence="7" id="KW-0732">Signal</keyword>
<dbReference type="GeneID" id="119740158"/>
<feature type="chain" id="PRO_5037226289" evidence="7">
    <location>
        <begin position="25"/>
        <end position="183"/>
    </location>
</feature>
<dbReference type="OMA" id="NNCWEST"/>
<comment type="subcellular location">
    <subcellularLocation>
        <location evidence="1">Membrane</location>
    </subcellularLocation>
</comment>
<dbReference type="EnsemblMetazoa" id="XM_038215368.1">
    <property type="protein sequence ID" value="XP_038071296.1"/>
    <property type="gene ID" value="LOC119740158"/>
</dbReference>
<evidence type="ECO:0000256" key="7">
    <source>
        <dbReference type="SAM" id="SignalP"/>
    </source>
</evidence>
<keyword evidence="2 6" id="KW-0812">Transmembrane</keyword>
<evidence type="ECO:0000256" key="5">
    <source>
        <dbReference type="SAM" id="MobiDB-lite"/>
    </source>
</evidence>
<accession>A0A914B4V8</accession>
<evidence type="ECO:0000256" key="1">
    <source>
        <dbReference type="ARBA" id="ARBA00004370"/>
    </source>
</evidence>
<name>A0A914B4V8_PATMI</name>
<evidence type="ECO:0000313" key="8">
    <source>
        <dbReference type="EnsemblMetazoa" id="XP_038071296.1"/>
    </source>
</evidence>
<keyword evidence="4 6" id="KW-0472">Membrane</keyword>
<dbReference type="AlphaFoldDB" id="A0A914B4V8"/>
<dbReference type="PANTHER" id="PTHR31395">
    <property type="entry name" value="SHISA"/>
    <property type="match status" value="1"/>
</dbReference>
<proteinExistence type="predicted"/>
<evidence type="ECO:0000256" key="3">
    <source>
        <dbReference type="ARBA" id="ARBA00022989"/>
    </source>
</evidence>
<dbReference type="PANTHER" id="PTHR31395:SF23">
    <property type="entry name" value="GEO05642P1"/>
    <property type="match status" value="1"/>
</dbReference>
<evidence type="ECO:0000256" key="2">
    <source>
        <dbReference type="ARBA" id="ARBA00022692"/>
    </source>
</evidence>
<dbReference type="OrthoDB" id="10223921at2759"/>
<evidence type="ECO:0000256" key="6">
    <source>
        <dbReference type="SAM" id="Phobius"/>
    </source>
</evidence>
<evidence type="ECO:0000256" key="4">
    <source>
        <dbReference type="ARBA" id="ARBA00023136"/>
    </source>
</evidence>
<sequence>MAFRICVILLLAYFSASFIHGADAGLLDCPDVYYNGFLVLNGFDCPRSWIDTSEQTYCCDSGESYERCCTFKDYFGYDEYFGLSVGAIIGIGVGSLVFIVAVIVSIIVCCVCCVKAAATPTHHPVTMHTISVPQQPGSVTVPQPAAPGYYYPPSTQSVPPPNYVNQQAQQPPLPGDNPAYQKY</sequence>
<dbReference type="InterPro" id="IPR026910">
    <property type="entry name" value="Shisa"/>
</dbReference>
<feature type="transmembrane region" description="Helical" evidence="6">
    <location>
        <begin position="81"/>
        <end position="114"/>
    </location>
</feature>
<keyword evidence="3 6" id="KW-1133">Transmembrane helix</keyword>